<gene>
    <name evidence="1" type="ORF">UFOPK2289_00791</name>
    <name evidence="2" type="ORF">UFOPK2822_00875</name>
    <name evidence="3" type="ORF">UFOPK3346_00180</name>
    <name evidence="4" type="ORF">UFOPK3670_01391</name>
    <name evidence="5" type="ORF">UFOPK4308_01297</name>
</gene>
<dbReference type="InterPro" id="IPR007035">
    <property type="entry name" value="Peptidase_M55"/>
</dbReference>
<protein>
    <submittedName>
        <fullName evidence="3">Unannotated protein</fullName>
    </submittedName>
</protein>
<name>A0A6J7CDC5_9ZZZZ</name>
<dbReference type="EMBL" id="CAEZWT010000018">
    <property type="protein sequence ID" value="CAB4665049.1"/>
    <property type="molecule type" value="Genomic_DNA"/>
</dbReference>
<proteinExistence type="predicted"/>
<dbReference type="InterPro" id="IPR027476">
    <property type="entry name" value="DppA_N"/>
</dbReference>
<dbReference type="SUPFAM" id="SSF63992">
    <property type="entry name" value="Dipeptide transport protein"/>
    <property type="match status" value="1"/>
</dbReference>
<dbReference type="AlphaFoldDB" id="A0A6J7CDC5"/>
<reference evidence="3" key="1">
    <citation type="submission" date="2020-05" db="EMBL/GenBank/DDBJ databases">
        <authorList>
            <person name="Chiriac C."/>
            <person name="Salcher M."/>
            <person name="Ghai R."/>
            <person name="Kavagutti S V."/>
        </authorList>
    </citation>
    <scope>NUCLEOTIDE SEQUENCE</scope>
</reference>
<dbReference type="EMBL" id="CAFBQL010000010">
    <property type="protein sequence ID" value="CAB5063213.1"/>
    <property type="molecule type" value="Genomic_DNA"/>
</dbReference>
<evidence type="ECO:0000313" key="3">
    <source>
        <dbReference type="EMBL" id="CAB4856302.1"/>
    </source>
</evidence>
<organism evidence="3">
    <name type="scientific">freshwater metagenome</name>
    <dbReference type="NCBI Taxonomy" id="449393"/>
    <lineage>
        <taxon>unclassified sequences</taxon>
        <taxon>metagenomes</taxon>
        <taxon>ecological metagenomes</taxon>
    </lineage>
</organism>
<dbReference type="InterPro" id="IPR036177">
    <property type="entry name" value="Peptidase_M55_sf"/>
</dbReference>
<evidence type="ECO:0000313" key="4">
    <source>
        <dbReference type="EMBL" id="CAB4932651.1"/>
    </source>
</evidence>
<dbReference type="EMBL" id="CAEZZC010000011">
    <property type="protein sequence ID" value="CAB4752118.1"/>
    <property type="molecule type" value="Genomic_DNA"/>
</dbReference>
<dbReference type="CDD" id="cd08663">
    <property type="entry name" value="DAP_dppA_1"/>
    <property type="match status" value="1"/>
</dbReference>
<accession>A0A6J7CDC5</accession>
<evidence type="ECO:0000313" key="5">
    <source>
        <dbReference type="EMBL" id="CAB5063213.1"/>
    </source>
</evidence>
<dbReference type="PIRSF" id="PIRSF015853">
    <property type="entry name" value="Pep_DppA"/>
    <property type="match status" value="1"/>
</dbReference>
<dbReference type="Pfam" id="PF04951">
    <property type="entry name" value="Peptidase_M55"/>
    <property type="match status" value="1"/>
</dbReference>
<evidence type="ECO:0000313" key="2">
    <source>
        <dbReference type="EMBL" id="CAB4752118.1"/>
    </source>
</evidence>
<dbReference type="EMBL" id="CAFBMV010000015">
    <property type="protein sequence ID" value="CAB4932651.1"/>
    <property type="molecule type" value="Genomic_DNA"/>
</dbReference>
<dbReference type="Gene3D" id="3.30.1360.130">
    <property type="entry name" value="Dipeptide transport protein"/>
    <property type="match status" value="1"/>
</dbReference>
<evidence type="ECO:0000313" key="1">
    <source>
        <dbReference type="EMBL" id="CAB4665049.1"/>
    </source>
</evidence>
<dbReference type="Gene3D" id="3.40.50.10780">
    <property type="entry name" value="Dipeptide transport protein"/>
    <property type="match status" value="1"/>
</dbReference>
<sequence length="276" mass="30408">MKIFISSDMEGTAGVVDWNQCIAGNPEYQYYRGLLQNEINASIKGAQAAGAKEFLVNDSHSAMQNLYPDKLEGNARYLSGKQKPMYMMQGLDSTYDAIFFVSYHGSMSSEASVLSHTYNPRAIADIRLNGEFVSEAGLNALVAQAYGVPIVLVTGDETTEVETRMWAPDVVAAVVKKSVTRFAADSMHPNQACDLIFEKAKEAITNLKSMSAPKIALPATIEITFHNNDFADMATWLPGTKKTGTKKVELTDADPLQLFRRFITTVILTRTIVEWS</sequence>
<dbReference type="EMBL" id="CAFBLE010000001">
    <property type="protein sequence ID" value="CAB4856302.1"/>
    <property type="molecule type" value="Genomic_DNA"/>
</dbReference>